<reference evidence="1" key="1">
    <citation type="submission" date="2021-01" db="EMBL/GenBank/DDBJ databases">
        <authorList>
            <person name="Corre E."/>
            <person name="Pelletier E."/>
            <person name="Niang G."/>
            <person name="Scheremetjew M."/>
            <person name="Finn R."/>
            <person name="Kale V."/>
            <person name="Holt S."/>
            <person name="Cochrane G."/>
            <person name="Meng A."/>
            <person name="Brown T."/>
            <person name="Cohen L."/>
        </authorList>
    </citation>
    <scope>NUCLEOTIDE SEQUENCE</scope>
    <source>
        <strain evidence="1">UTEX LB 2760</strain>
    </source>
</reference>
<proteinExistence type="predicted"/>
<dbReference type="AlphaFoldDB" id="A0A7S0BGU1"/>
<sequence length="333" mass="36796">MRSCFIVHTSALFAKASDAALYGCESTKGSRRARLASSTAAKMMTQEEIRRDQWDSMATILPGSWLGKYWKQPFKDGKLDQPEDSGEIHYDVSISDDNPDICRWEGRKMADKKKEGQVLNITYENFESKLGSSFILPGVVGQNSWSPKLPFSGVEINFISTDHCRRMMIATYEPIDGEQAQRLISVLIGAFRDSNVQEKVPVIESESLTAIDRITEIPSLEPVASLGMSIRGGEKKYYDLTDEEAHCTGMLKPDMKILPLRDSMFACVPEVVGPNSTLFFGVIMPSSAQVAGLTLDSNGVQCDWFTSIYGNHNGRPTKALGSASRRLGSVTRA</sequence>
<name>A0A7S0BGU1_9RHOD</name>
<organism evidence="1">
    <name type="scientific">Rhodosorus marinus</name>
    <dbReference type="NCBI Taxonomy" id="101924"/>
    <lineage>
        <taxon>Eukaryota</taxon>
        <taxon>Rhodophyta</taxon>
        <taxon>Stylonematophyceae</taxon>
        <taxon>Stylonematales</taxon>
        <taxon>Stylonemataceae</taxon>
        <taxon>Rhodosorus</taxon>
    </lineage>
</organism>
<protein>
    <submittedName>
        <fullName evidence="1">Uncharacterized protein</fullName>
    </submittedName>
</protein>
<dbReference type="EMBL" id="HBEK01006404">
    <property type="protein sequence ID" value="CAD8393582.1"/>
    <property type="molecule type" value="Transcribed_RNA"/>
</dbReference>
<accession>A0A7S0BGU1</accession>
<evidence type="ECO:0000313" key="1">
    <source>
        <dbReference type="EMBL" id="CAD8393582.1"/>
    </source>
</evidence>
<gene>
    <name evidence="1" type="ORF">RMAR0315_LOCUS3567</name>
</gene>